<accession>A0A7J7NUW7</accession>
<dbReference type="AlphaFoldDB" id="A0A7J7NUW7"/>
<feature type="transmembrane region" description="Helical" evidence="5">
    <location>
        <begin position="424"/>
        <end position="445"/>
    </location>
</feature>
<reference evidence="6 7" key="1">
    <citation type="journal article" date="2020" name="IScience">
        <title>Genome Sequencing of the Endangered Kingdonia uniflora (Circaeasteraceae, Ranunculales) Reveals Potential Mechanisms of Evolutionary Specialization.</title>
        <authorList>
            <person name="Sun Y."/>
            <person name="Deng T."/>
            <person name="Zhang A."/>
            <person name="Moore M.J."/>
            <person name="Landis J.B."/>
            <person name="Lin N."/>
            <person name="Zhang H."/>
            <person name="Zhang X."/>
            <person name="Huang J."/>
            <person name="Zhang X."/>
            <person name="Sun H."/>
            <person name="Wang H."/>
        </authorList>
    </citation>
    <scope>NUCLEOTIDE SEQUENCE [LARGE SCALE GENOMIC DNA]</scope>
    <source>
        <strain evidence="6">TB1705</strain>
        <tissue evidence="6">Leaf</tissue>
    </source>
</reference>
<keyword evidence="3" id="KW-0862">Zinc</keyword>
<organism evidence="6 7">
    <name type="scientific">Kingdonia uniflora</name>
    <dbReference type="NCBI Taxonomy" id="39325"/>
    <lineage>
        <taxon>Eukaryota</taxon>
        <taxon>Viridiplantae</taxon>
        <taxon>Streptophyta</taxon>
        <taxon>Embryophyta</taxon>
        <taxon>Tracheophyta</taxon>
        <taxon>Spermatophyta</taxon>
        <taxon>Magnoliopsida</taxon>
        <taxon>Ranunculales</taxon>
        <taxon>Circaeasteraceae</taxon>
        <taxon>Kingdonia</taxon>
    </lineage>
</organism>
<dbReference type="EMBL" id="JACGCM010000560">
    <property type="protein sequence ID" value="KAF6170850.1"/>
    <property type="molecule type" value="Genomic_DNA"/>
</dbReference>
<sequence>MKGVRELKQRHTLSFLSAIEKGEGKKLREKDMEIDNMNRKNKELVDRIKQLSVDALSWHNKTKYNESMVNVLKNNLRQAMAQGVDQGKEGCGNSEVDDAASYVDPNNHLGIIPPSGSHTKCKNLKKQIACKACKIKEVAEMEALVPDPNTPTVPSRELFCTLAEKFRFCMLDSFYVVSVVRWLFGGGGGIVALETSRWEDLRVTFLDSSSSCSNDRLNEWTVIYISLSILSPYISLSLFHSSPNRILSSPNRILSSLACRFLCGFFTVISAVFPRCWPVAVIAWVELLVFGCKKLWGFFAAVWWHYWGLVWLGRGGMVAILGSSCFHFGEGCLSRQWWPFWFRNYCHSYCYYGRRVMTVLTPFEHRVRDFWAADLAGLEWLIFMCLWVVGVAQRSVVDRGFRCSFVTEFSCGADLKRSFGQVSYVRVTIGLWYFIVVDVVVFLVLSVTDLEFLKSIRGVHFRWCSVWAVSPRLSFRAYR</sequence>
<protein>
    <submittedName>
        <fullName evidence="6">Uncharacterized protein</fullName>
    </submittedName>
</protein>
<keyword evidence="1" id="KW-0479">Metal-binding</keyword>
<feature type="transmembrane region" description="Helical" evidence="5">
    <location>
        <begin position="221"/>
        <end position="241"/>
    </location>
</feature>
<evidence type="ECO:0000256" key="3">
    <source>
        <dbReference type="ARBA" id="ARBA00022833"/>
    </source>
</evidence>
<feature type="transmembrane region" description="Helical" evidence="5">
    <location>
        <begin position="311"/>
        <end position="329"/>
    </location>
</feature>
<gene>
    <name evidence="6" type="ORF">GIB67_015802</name>
</gene>
<feature type="transmembrane region" description="Helical" evidence="5">
    <location>
        <begin position="174"/>
        <end position="193"/>
    </location>
</feature>
<keyword evidence="5" id="KW-0472">Membrane</keyword>
<dbReference type="PANTHER" id="PTHR42647:SF50">
    <property type="entry name" value="BOI-RELATED E3 UBIQUITIN-PROTEIN LIGASE 1-LIKE ISOFORM X1"/>
    <property type="match status" value="1"/>
</dbReference>
<dbReference type="OrthoDB" id="1711136at2759"/>
<evidence type="ECO:0000256" key="4">
    <source>
        <dbReference type="SAM" id="Coils"/>
    </source>
</evidence>
<keyword evidence="5" id="KW-0812">Transmembrane</keyword>
<evidence type="ECO:0000313" key="7">
    <source>
        <dbReference type="Proteomes" id="UP000541444"/>
    </source>
</evidence>
<evidence type="ECO:0000313" key="6">
    <source>
        <dbReference type="EMBL" id="KAF6170850.1"/>
    </source>
</evidence>
<dbReference type="GO" id="GO:0004842">
    <property type="term" value="F:ubiquitin-protein transferase activity"/>
    <property type="evidence" value="ECO:0007669"/>
    <property type="project" value="TreeGrafter"/>
</dbReference>
<feature type="transmembrane region" description="Helical" evidence="5">
    <location>
        <begin position="253"/>
        <end position="273"/>
    </location>
</feature>
<keyword evidence="5" id="KW-1133">Transmembrane helix</keyword>
<evidence type="ECO:0000256" key="1">
    <source>
        <dbReference type="ARBA" id="ARBA00022723"/>
    </source>
</evidence>
<name>A0A7J7NUW7_9MAGN</name>
<dbReference type="PANTHER" id="PTHR42647">
    <property type="entry name" value="SBP (S-RIBONUCLEASE BINDING PROTEIN) FAMILY PROTEIN"/>
    <property type="match status" value="1"/>
</dbReference>
<feature type="coiled-coil region" evidence="4">
    <location>
        <begin position="27"/>
        <end position="54"/>
    </location>
</feature>
<proteinExistence type="predicted"/>
<feature type="transmembrane region" description="Helical" evidence="5">
    <location>
        <begin position="370"/>
        <end position="392"/>
    </location>
</feature>
<comment type="caution">
    <text evidence="6">The sequence shown here is derived from an EMBL/GenBank/DDBJ whole genome shotgun (WGS) entry which is preliminary data.</text>
</comment>
<evidence type="ECO:0000256" key="5">
    <source>
        <dbReference type="SAM" id="Phobius"/>
    </source>
</evidence>
<keyword evidence="4" id="KW-0175">Coiled coil</keyword>
<keyword evidence="7" id="KW-1185">Reference proteome</keyword>
<evidence type="ECO:0000256" key="2">
    <source>
        <dbReference type="ARBA" id="ARBA00022771"/>
    </source>
</evidence>
<dbReference type="Proteomes" id="UP000541444">
    <property type="component" value="Unassembled WGS sequence"/>
</dbReference>
<dbReference type="GO" id="GO:0008270">
    <property type="term" value="F:zinc ion binding"/>
    <property type="evidence" value="ECO:0007669"/>
    <property type="project" value="UniProtKB-KW"/>
</dbReference>
<keyword evidence="2" id="KW-0863">Zinc-finger</keyword>